<protein>
    <submittedName>
        <fullName evidence="13">Toxin RTX-I translocation ATP-binding protein</fullName>
    </submittedName>
</protein>
<feature type="transmembrane region" description="Helical" evidence="10">
    <location>
        <begin position="609"/>
        <end position="628"/>
    </location>
</feature>
<dbReference type="InterPro" id="IPR022515">
    <property type="entry name" value="NHPM_micro_ABC2"/>
</dbReference>
<dbReference type="FunFam" id="3.40.50.300:FF:000299">
    <property type="entry name" value="ABC transporter ATP-binding protein/permease"/>
    <property type="match status" value="1"/>
</dbReference>
<dbReference type="InterPro" id="IPR027417">
    <property type="entry name" value="P-loop_NTPase"/>
</dbReference>
<evidence type="ECO:0000256" key="1">
    <source>
        <dbReference type="ARBA" id="ARBA00004651"/>
    </source>
</evidence>
<evidence type="ECO:0000259" key="12">
    <source>
        <dbReference type="PROSITE" id="PS50929"/>
    </source>
</evidence>
<evidence type="ECO:0000259" key="11">
    <source>
        <dbReference type="PROSITE" id="PS50893"/>
    </source>
</evidence>
<dbReference type="InterPro" id="IPR036640">
    <property type="entry name" value="ABC1_TM_sf"/>
</dbReference>
<name>A0A518DQN1_9BACT</name>
<evidence type="ECO:0000256" key="6">
    <source>
        <dbReference type="ARBA" id="ARBA00022840"/>
    </source>
</evidence>
<evidence type="ECO:0000256" key="5">
    <source>
        <dbReference type="ARBA" id="ARBA00022741"/>
    </source>
</evidence>
<sequence>MAFWQQLFESEGETREVAGNHPLDLRDPSLVWMIAAGRIDLFAMATDEETAPGPRLHLGQFAPGDMLFSGTGLLAVGTPDTQVLGLPLSRLQEVLGGKGSAAETPSEDTPSEQTLPDATSPEDAATASDTPAASDALAASDAPAEAAPPVSAVEPPSLEERGKEFAALIDLWIERLTQGVVRSYVPRKYVTLNADLETRLKADCVVSPVATVWIPGSEHDWTYLDDYALSIRDPQQSFPVADCAWLHTSERAIVTAVSTPNLLQEPRFWPGLDHFHQVILECAARKVASEQAADLRRLRRKSIAEKEQELAALTSLASAAHTESVAEAQAPSEDPLLAACRVIGHRMNFEVATPRSLSKNQVADPVAAIARASSVRHREVALKGQWWKEENGPLLGFRSSDEAPVALLPKGKGYEIFDPKTGQSTSMTAAGRSKLQGRAYMFYRSLPSRKMTPGDIFLCSLPGTGMDWLRVVLLGLAGAVLSLFVPIATGTIVGEIIPSSNKLQLAIFVLALVINTFVVSVFEYCQSIAVLRLETRMDASMEGGVWDRLLNLPASFFRQYSTGDLAMRAMGIGQIRQMFTEAAMTSVLNFVFSFVAFALLFYYDVRLALVATGAFLLVMIATAFTVWLQLPYERRHYEAQGRVASIVFQLLGGISRLRVAGAETRALAYWARNYSEQIRLSFRGQWIANNLGTFNSAIPLLASLAIFAAVAALPRDQVSLSTFLAFSAAFASIMGAATSMSGTITSILDVVPLYERCRPILETPPEFHLAKREPGQLSGRIEVGHVSFSYDKDGPRVLEDVSIEVQPGEFVAFVGPSGSGKSTILRLLLGFEKPDTGSVYYDREDLAQLDQQAVRRQIGVVLQNGKIGSGSIFRAIIGSAPLTLDDAWEAARLSGLDKDIEGMPMGMHTVISEGESTLSGGQRQRLMIARAIVNRPKILLFDEATSALDNVTQEIVSQSLERLKATRIVVAHRLSTIVNADRIFVIQQGKVIQEGNFQDLLNQPGLFAELAKRQLA</sequence>
<dbReference type="KEGG" id="lcre:Pla8534_19330"/>
<evidence type="ECO:0000313" key="13">
    <source>
        <dbReference type="EMBL" id="QDU94146.1"/>
    </source>
</evidence>
<evidence type="ECO:0000313" key="14">
    <source>
        <dbReference type="Proteomes" id="UP000317648"/>
    </source>
</evidence>
<feature type="compositionally biased region" description="Low complexity" evidence="9">
    <location>
        <begin position="121"/>
        <end position="156"/>
    </location>
</feature>
<keyword evidence="2" id="KW-0813">Transport</keyword>
<dbReference type="GO" id="GO:0005886">
    <property type="term" value="C:plasma membrane"/>
    <property type="evidence" value="ECO:0007669"/>
    <property type="project" value="UniProtKB-SubCell"/>
</dbReference>
<keyword evidence="14" id="KW-1185">Reference proteome</keyword>
<evidence type="ECO:0000256" key="7">
    <source>
        <dbReference type="ARBA" id="ARBA00022989"/>
    </source>
</evidence>
<dbReference type="GO" id="GO:0140359">
    <property type="term" value="F:ABC-type transporter activity"/>
    <property type="evidence" value="ECO:0007669"/>
    <property type="project" value="InterPro"/>
</dbReference>
<keyword evidence="8 10" id="KW-0472">Membrane</keyword>
<comment type="subcellular location">
    <subcellularLocation>
        <location evidence="1">Cell membrane</location>
        <topology evidence="1">Multi-pass membrane protein</topology>
    </subcellularLocation>
</comment>
<dbReference type="EMBL" id="CP036433">
    <property type="protein sequence ID" value="QDU94146.1"/>
    <property type="molecule type" value="Genomic_DNA"/>
</dbReference>
<feature type="transmembrane region" description="Helical" evidence="10">
    <location>
        <begin position="687"/>
        <end position="712"/>
    </location>
</feature>
<evidence type="ECO:0000256" key="9">
    <source>
        <dbReference type="SAM" id="MobiDB-lite"/>
    </source>
</evidence>
<dbReference type="PROSITE" id="PS00211">
    <property type="entry name" value="ABC_TRANSPORTER_1"/>
    <property type="match status" value="1"/>
</dbReference>
<evidence type="ECO:0000256" key="8">
    <source>
        <dbReference type="ARBA" id="ARBA00023136"/>
    </source>
</evidence>
<gene>
    <name evidence="13" type="primary">apxIB</name>
    <name evidence="13" type="ORF">Pla8534_19330</name>
</gene>
<dbReference type="Proteomes" id="UP000317648">
    <property type="component" value="Chromosome"/>
</dbReference>
<feature type="transmembrane region" description="Helical" evidence="10">
    <location>
        <begin position="505"/>
        <end position="531"/>
    </location>
</feature>
<dbReference type="SUPFAM" id="SSF52540">
    <property type="entry name" value="P-loop containing nucleoside triphosphate hydrolases"/>
    <property type="match status" value="1"/>
</dbReference>
<feature type="transmembrane region" description="Helical" evidence="10">
    <location>
        <begin position="582"/>
        <end position="603"/>
    </location>
</feature>
<accession>A0A518DQN1</accession>
<dbReference type="PANTHER" id="PTHR24221">
    <property type="entry name" value="ATP-BINDING CASSETTE SUB-FAMILY B"/>
    <property type="match status" value="1"/>
</dbReference>
<dbReference type="GO" id="GO:0016887">
    <property type="term" value="F:ATP hydrolysis activity"/>
    <property type="evidence" value="ECO:0007669"/>
    <property type="project" value="InterPro"/>
</dbReference>
<dbReference type="GO" id="GO:0005524">
    <property type="term" value="F:ATP binding"/>
    <property type="evidence" value="ECO:0007669"/>
    <property type="project" value="UniProtKB-KW"/>
</dbReference>
<reference evidence="13 14" key="1">
    <citation type="submission" date="2019-02" db="EMBL/GenBank/DDBJ databases">
        <title>Deep-cultivation of Planctomycetes and their phenomic and genomic characterization uncovers novel biology.</title>
        <authorList>
            <person name="Wiegand S."/>
            <person name="Jogler M."/>
            <person name="Boedeker C."/>
            <person name="Pinto D."/>
            <person name="Vollmers J."/>
            <person name="Rivas-Marin E."/>
            <person name="Kohn T."/>
            <person name="Peeters S.H."/>
            <person name="Heuer A."/>
            <person name="Rast P."/>
            <person name="Oberbeckmann S."/>
            <person name="Bunk B."/>
            <person name="Jeske O."/>
            <person name="Meyerdierks A."/>
            <person name="Storesund J.E."/>
            <person name="Kallscheuer N."/>
            <person name="Luecker S."/>
            <person name="Lage O.M."/>
            <person name="Pohl T."/>
            <person name="Merkel B.J."/>
            <person name="Hornburger P."/>
            <person name="Mueller R.-W."/>
            <person name="Bruemmer F."/>
            <person name="Labrenz M."/>
            <person name="Spormann A.M."/>
            <person name="Op den Camp H."/>
            <person name="Overmann J."/>
            <person name="Amann R."/>
            <person name="Jetten M.S.M."/>
            <person name="Mascher T."/>
            <person name="Medema M.H."/>
            <person name="Devos D.P."/>
            <person name="Kaster A.-K."/>
            <person name="Ovreas L."/>
            <person name="Rohde M."/>
            <person name="Galperin M.Y."/>
            <person name="Jogler C."/>
        </authorList>
    </citation>
    <scope>NUCLEOTIDE SEQUENCE [LARGE SCALE GENOMIC DNA]</scope>
    <source>
        <strain evidence="13 14">Pla85_3_4</strain>
    </source>
</reference>
<dbReference type="InterPro" id="IPR003439">
    <property type="entry name" value="ABC_transporter-like_ATP-bd"/>
</dbReference>
<keyword evidence="4 10" id="KW-0812">Transmembrane</keyword>
<dbReference type="InterPro" id="IPR039421">
    <property type="entry name" value="Type_1_exporter"/>
</dbReference>
<dbReference type="Gene3D" id="3.40.50.300">
    <property type="entry name" value="P-loop containing nucleotide triphosphate hydrolases"/>
    <property type="match status" value="1"/>
</dbReference>
<dbReference type="InterPro" id="IPR011527">
    <property type="entry name" value="ABC1_TM_dom"/>
</dbReference>
<dbReference type="GO" id="GO:0034040">
    <property type="term" value="F:ATPase-coupled lipid transmembrane transporter activity"/>
    <property type="evidence" value="ECO:0007669"/>
    <property type="project" value="TreeGrafter"/>
</dbReference>
<dbReference type="Gene3D" id="1.20.1560.10">
    <property type="entry name" value="ABC transporter type 1, transmembrane domain"/>
    <property type="match status" value="1"/>
</dbReference>
<feature type="domain" description="ABC transmembrane type-1" evidence="12">
    <location>
        <begin position="471"/>
        <end position="749"/>
    </location>
</feature>
<dbReference type="AlphaFoldDB" id="A0A518DQN1"/>
<dbReference type="SUPFAM" id="SSF90123">
    <property type="entry name" value="ABC transporter transmembrane region"/>
    <property type="match status" value="1"/>
</dbReference>
<keyword evidence="7 10" id="KW-1133">Transmembrane helix</keyword>
<feature type="transmembrane region" description="Helical" evidence="10">
    <location>
        <begin position="471"/>
        <end position="493"/>
    </location>
</feature>
<keyword evidence="3" id="KW-1003">Cell membrane</keyword>
<evidence type="ECO:0000256" key="3">
    <source>
        <dbReference type="ARBA" id="ARBA00022475"/>
    </source>
</evidence>
<dbReference type="NCBIfam" id="TIGR03797">
    <property type="entry name" value="NHLM_micro_ABC2"/>
    <property type="match status" value="1"/>
</dbReference>
<evidence type="ECO:0000256" key="2">
    <source>
        <dbReference type="ARBA" id="ARBA00022448"/>
    </source>
</evidence>
<organism evidence="13 14">
    <name type="scientific">Lignipirellula cremea</name>
    <dbReference type="NCBI Taxonomy" id="2528010"/>
    <lineage>
        <taxon>Bacteria</taxon>
        <taxon>Pseudomonadati</taxon>
        <taxon>Planctomycetota</taxon>
        <taxon>Planctomycetia</taxon>
        <taxon>Pirellulales</taxon>
        <taxon>Pirellulaceae</taxon>
        <taxon>Lignipirellula</taxon>
    </lineage>
</organism>
<keyword evidence="6 13" id="KW-0067">ATP-binding</keyword>
<dbReference type="Pfam" id="PF00664">
    <property type="entry name" value="ABC_membrane"/>
    <property type="match status" value="1"/>
</dbReference>
<dbReference type="PANTHER" id="PTHR24221:SF654">
    <property type="entry name" value="ATP-BINDING CASSETTE SUB-FAMILY B MEMBER 6"/>
    <property type="match status" value="1"/>
</dbReference>
<dbReference type="InterPro" id="IPR017871">
    <property type="entry name" value="ABC_transporter-like_CS"/>
</dbReference>
<dbReference type="InterPro" id="IPR003593">
    <property type="entry name" value="AAA+_ATPase"/>
</dbReference>
<feature type="region of interest" description="Disordered" evidence="9">
    <location>
        <begin position="95"/>
        <end position="158"/>
    </location>
</feature>
<dbReference type="PROSITE" id="PS50929">
    <property type="entry name" value="ABC_TM1F"/>
    <property type="match status" value="1"/>
</dbReference>
<dbReference type="OrthoDB" id="9762778at2"/>
<dbReference type="SMART" id="SM00382">
    <property type="entry name" value="AAA"/>
    <property type="match status" value="1"/>
</dbReference>
<feature type="domain" description="ABC transporter" evidence="11">
    <location>
        <begin position="781"/>
        <end position="1013"/>
    </location>
</feature>
<evidence type="ECO:0000256" key="10">
    <source>
        <dbReference type="SAM" id="Phobius"/>
    </source>
</evidence>
<evidence type="ECO:0000256" key="4">
    <source>
        <dbReference type="ARBA" id="ARBA00022692"/>
    </source>
</evidence>
<dbReference type="RefSeq" id="WP_145052036.1">
    <property type="nucleotide sequence ID" value="NZ_CP036433.1"/>
</dbReference>
<keyword evidence="5" id="KW-0547">Nucleotide-binding</keyword>
<proteinExistence type="predicted"/>
<dbReference type="PROSITE" id="PS50893">
    <property type="entry name" value="ABC_TRANSPORTER_2"/>
    <property type="match status" value="1"/>
</dbReference>
<dbReference type="Pfam" id="PF00005">
    <property type="entry name" value="ABC_tran"/>
    <property type="match status" value="1"/>
</dbReference>